<feature type="region of interest" description="Disordered" evidence="1">
    <location>
        <begin position="87"/>
        <end position="116"/>
    </location>
</feature>
<protein>
    <submittedName>
        <fullName evidence="2">Uncharacterized protein</fullName>
    </submittedName>
</protein>
<dbReference type="EMBL" id="JAJNDB010000002">
    <property type="protein sequence ID" value="MCD2194202.1"/>
    <property type="molecule type" value="Genomic_DNA"/>
</dbReference>
<accession>A0ABS8P7F6</accession>
<dbReference type="RefSeq" id="WP_230733967.1">
    <property type="nucleotide sequence ID" value="NZ_JAJNDB010000002.1"/>
</dbReference>
<dbReference type="Proteomes" id="UP001199469">
    <property type="component" value="Unassembled WGS sequence"/>
</dbReference>
<evidence type="ECO:0000256" key="1">
    <source>
        <dbReference type="SAM" id="MobiDB-lite"/>
    </source>
</evidence>
<evidence type="ECO:0000313" key="2">
    <source>
        <dbReference type="EMBL" id="MCD2194202.1"/>
    </source>
</evidence>
<sequence length="116" mass="12435">MHSNEVVGDAVSAELTALLARLGELACAEDAAVSDAARVDRIALFEQIRHRDHIRPRRAGGPTSLANGRGVCARGNYVKEMPGWHTETVHDGLGDQPHTVRTTTPTGHTYTSRAGP</sequence>
<organism evidence="2 3">
    <name type="scientific">Actinomycetospora endophytica</name>
    <dbReference type="NCBI Taxonomy" id="2291215"/>
    <lineage>
        <taxon>Bacteria</taxon>
        <taxon>Bacillati</taxon>
        <taxon>Actinomycetota</taxon>
        <taxon>Actinomycetes</taxon>
        <taxon>Pseudonocardiales</taxon>
        <taxon>Pseudonocardiaceae</taxon>
        <taxon>Actinomycetospora</taxon>
    </lineage>
</organism>
<reference evidence="2 3" key="1">
    <citation type="submission" date="2021-11" db="EMBL/GenBank/DDBJ databases">
        <title>Draft genome sequence of Actinomycetospora sp. SF1 isolated from the rhizosphere soil.</title>
        <authorList>
            <person name="Duangmal K."/>
            <person name="Chantavorakit T."/>
        </authorList>
    </citation>
    <scope>NUCLEOTIDE SEQUENCE [LARGE SCALE GENOMIC DNA]</scope>
    <source>
        <strain evidence="2 3">TBRC 5722</strain>
    </source>
</reference>
<evidence type="ECO:0000313" key="3">
    <source>
        <dbReference type="Proteomes" id="UP001199469"/>
    </source>
</evidence>
<proteinExistence type="predicted"/>
<feature type="compositionally biased region" description="Low complexity" evidence="1">
    <location>
        <begin position="99"/>
        <end position="116"/>
    </location>
</feature>
<name>A0ABS8P7F6_9PSEU</name>
<comment type="caution">
    <text evidence="2">The sequence shown here is derived from an EMBL/GenBank/DDBJ whole genome shotgun (WGS) entry which is preliminary data.</text>
</comment>
<keyword evidence="3" id="KW-1185">Reference proteome</keyword>
<gene>
    <name evidence="2" type="ORF">LQ327_12535</name>
</gene>